<dbReference type="Pfam" id="PF00890">
    <property type="entry name" value="FAD_binding_2"/>
    <property type="match status" value="1"/>
</dbReference>
<keyword evidence="7" id="KW-0812">Transmembrane</keyword>
<dbReference type="EC" id="1.1.3.20" evidence="5 12"/>
<evidence type="ECO:0000313" key="20">
    <source>
        <dbReference type="Proteomes" id="UP001465755"/>
    </source>
</evidence>
<dbReference type="Pfam" id="PF00732">
    <property type="entry name" value="GMC_oxred_N"/>
    <property type="match status" value="1"/>
</dbReference>
<evidence type="ECO:0000256" key="14">
    <source>
        <dbReference type="PIRSR" id="PIRSR028937-2"/>
    </source>
</evidence>
<accession>A0AAW1NG12</accession>
<evidence type="ECO:0000256" key="15">
    <source>
        <dbReference type="SAM" id="MobiDB-lite"/>
    </source>
</evidence>
<dbReference type="Proteomes" id="UP001465755">
    <property type="component" value="Unassembled WGS sequence"/>
</dbReference>
<dbReference type="EMBL" id="JALJOQ010000284">
    <property type="protein sequence ID" value="KAK9785977.1"/>
    <property type="molecule type" value="Genomic_DNA"/>
</dbReference>
<evidence type="ECO:0000313" key="19">
    <source>
        <dbReference type="EMBL" id="KAK9785977.1"/>
    </source>
</evidence>
<evidence type="ECO:0000256" key="2">
    <source>
        <dbReference type="ARBA" id="ARBA00003842"/>
    </source>
</evidence>
<evidence type="ECO:0000259" key="18">
    <source>
        <dbReference type="Pfam" id="PF05199"/>
    </source>
</evidence>
<dbReference type="GO" id="GO:0046577">
    <property type="term" value="F:long-chain-alcohol oxidase activity"/>
    <property type="evidence" value="ECO:0007669"/>
    <property type="project" value="UniProtKB-EC"/>
</dbReference>
<dbReference type="InterPro" id="IPR036188">
    <property type="entry name" value="FAD/NAD-bd_sf"/>
</dbReference>
<organism evidence="19 20">
    <name type="scientific">Symbiochloris irregularis</name>
    <dbReference type="NCBI Taxonomy" id="706552"/>
    <lineage>
        <taxon>Eukaryota</taxon>
        <taxon>Viridiplantae</taxon>
        <taxon>Chlorophyta</taxon>
        <taxon>core chlorophytes</taxon>
        <taxon>Trebouxiophyceae</taxon>
        <taxon>Trebouxiales</taxon>
        <taxon>Trebouxiaceae</taxon>
        <taxon>Symbiochloris</taxon>
    </lineage>
</organism>
<name>A0AAW1NG12_9CHLO</name>
<feature type="domain" description="FAD-dependent oxidoreductase 2 FAD-binding" evidence="17">
    <location>
        <begin position="175"/>
        <end position="208"/>
    </location>
</feature>
<comment type="caution">
    <text evidence="19">The sequence shown here is derived from an EMBL/GenBank/DDBJ whole genome shotgun (WGS) entry which is preliminary data.</text>
</comment>
<proteinExistence type="inferred from homology"/>
<dbReference type="GO" id="GO:0016020">
    <property type="term" value="C:membrane"/>
    <property type="evidence" value="ECO:0007669"/>
    <property type="project" value="UniProtKB-SubCell"/>
</dbReference>
<dbReference type="InterPro" id="IPR012400">
    <property type="entry name" value="Long_Oxdase"/>
</dbReference>
<evidence type="ECO:0000256" key="10">
    <source>
        <dbReference type="ARBA" id="ARBA00023002"/>
    </source>
</evidence>
<evidence type="ECO:0000259" key="17">
    <source>
        <dbReference type="Pfam" id="PF00890"/>
    </source>
</evidence>
<keyword evidence="20" id="KW-1185">Reference proteome</keyword>
<evidence type="ECO:0000256" key="3">
    <source>
        <dbReference type="ARBA" id="ARBA00004370"/>
    </source>
</evidence>
<comment type="similarity">
    <text evidence="4 12">Belongs to the GMC oxidoreductase family.</text>
</comment>
<keyword evidence="11 12" id="KW-0472">Membrane</keyword>
<dbReference type="Gene3D" id="3.50.50.60">
    <property type="entry name" value="FAD/NAD(P)-binding domain"/>
    <property type="match status" value="2"/>
</dbReference>
<evidence type="ECO:0000256" key="13">
    <source>
        <dbReference type="PIRSR" id="PIRSR028937-1"/>
    </source>
</evidence>
<comment type="catalytic activity">
    <reaction evidence="1 12">
        <text>a long-chain primary fatty alcohol + O2 = a long-chain fatty aldehyde + H2O2</text>
        <dbReference type="Rhea" id="RHEA:22756"/>
        <dbReference type="ChEBI" id="CHEBI:15379"/>
        <dbReference type="ChEBI" id="CHEBI:16240"/>
        <dbReference type="ChEBI" id="CHEBI:17176"/>
        <dbReference type="ChEBI" id="CHEBI:77396"/>
        <dbReference type="EC" id="1.1.3.20"/>
    </reaction>
</comment>
<dbReference type="InterPro" id="IPR000172">
    <property type="entry name" value="GMC_OxRdtase_N"/>
</dbReference>
<dbReference type="InterPro" id="IPR003953">
    <property type="entry name" value="FAD-dep_OxRdtase_2_FAD-bd"/>
</dbReference>
<keyword evidence="9" id="KW-1133">Transmembrane helix</keyword>
<feature type="binding site" evidence="14">
    <location>
        <begin position="174"/>
        <end position="189"/>
    </location>
    <ligand>
        <name>FAD</name>
        <dbReference type="ChEBI" id="CHEBI:57692"/>
    </ligand>
</feature>
<evidence type="ECO:0000256" key="4">
    <source>
        <dbReference type="ARBA" id="ARBA00010790"/>
    </source>
</evidence>
<gene>
    <name evidence="19" type="ORF">WJX73_007918</name>
</gene>
<dbReference type="PIRSF" id="PIRSF028937">
    <property type="entry name" value="Lg_Ch_AO"/>
    <property type="match status" value="1"/>
</dbReference>
<sequence>MVLETAEKSLPWNHRVSLLLLLTLLEWRLGTLMLAGTHALTSVFPYLHAFPQLPLRSREAILQRWSQSSIFDLRKGFRAIKALIAYNLFSRAKDLNAPELWEAMSYSGSDPPLPKQGEQGRGTSQEEQQILGATVALKQRRSLAELRDALVEKGLDVRLRGQQTGRNADLEVRCDAVVVGSGAGGGVTACILASAGLKVIVLEKGDYVTAADMTWTEAEACGNMYERSGLMVTHTGGLAVLAGSTLGGGTRINWTASLRTPPHVLQEWAEDFGLPAFASAEYAAAMDAVCSRLGVRAGAKHHNLAGEALASGLSKLGLDSIEMPRNCARDDCGWCGLGCARQAKQDTATTWLVDAAAKGAVILTGAFAQSIRTQPASPSAHGQQCTAQGVVVQYSADAVQHKLHIRASCVVAAAGALHTPALLLRSKITCKGNVGKNLRLHPATCVVGIMPSQANGRQLDMYSGPLMSVYSREAAKWGFGNYGPLLSTPSGHPGLVAAVTPWIDGSSWKFRLAAKFTSTAPLLVYVRDKDCGRVKIDGNGMPQLHYWPSRHDRQSMLEGMELAARVLQAAGAHSIYLWQESQHCMWTADPDSCPGDPDFDDFIANMHRTGIRENSTTLASAHQMGSCAMGPDPGTSVTDPSGECWDVGGLYITDGSVLPTSTGVNPMITIESTAYMLATGIAKRLQPGDQASGPMQLKYDQS</sequence>
<keyword evidence="8 14" id="KW-0274">FAD</keyword>
<evidence type="ECO:0000256" key="12">
    <source>
        <dbReference type="PIRNR" id="PIRNR028937"/>
    </source>
</evidence>
<evidence type="ECO:0000256" key="7">
    <source>
        <dbReference type="ARBA" id="ARBA00022692"/>
    </source>
</evidence>
<evidence type="ECO:0000256" key="6">
    <source>
        <dbReference type="ARBA" id="ARBA00022630"/>
    </source>
</evidence>
<dbReference type="Pfam" id="PF05199">
    <property type="entry name" value="GMC_oxred_C"/>
    <property type="match status" value="1"/>
</dbReference>
<comment type="subcellular location">
    <subcellularLocation>
        <location evidence="3 12">Membrane</location>
    </subcellularLocation>
</comment>
<feature type="region of interest" description="Disordered" evidence="15">
    <location>
        <begin position="106"/>
        <end position="125"/>
    </location>
</feature>
<feature type="active site" description="Proton acceptor" evidence="13">
    <location>
        <position position="622"/>
    </location>
</feature>
<evidence type="ECO:0000256" key="5">
    <source>
        <dbReference type="ARBA" id="ARBA00013125"/>
    </source>
</evidence>
<dbReference type="GO" id="GO:0050660">
    <property type="term" value="F:flavin adenine dinucleotide binding"/>
    <property type="evidence" value="ECO:0007669"/>
    <property type="project" value="InterPro"/>
</dbReference>
<dbReference type="PANTHER" id="PTHR46056:SF12">
    <property type="entry name" value="LONG-CHAIN-ALCOHOL OXIDASE"/>
    <property type="match status" value="1"/>
</dbReference>
<evidence type="ECO:0000256" key="8">
    <source>
        <dbReference type="ARBA" id="ARBA00022827"/>
    </source>
</evidence>
<feature type="domain" description="Glucose-methanol-choline oxidoreductase N-terminal" evidence="16">
    <location>
        <begin position="223"/>
        <end position="443"/>
    </location>
</feature>
<protein>
    <recommendedName>
        <fullName evidence="5 12">Long-chain-alcohol oxidase</fullName>
        <ecNumber evidence="5 12">1.1.3.20</ecNumber>
    </recommendedName>
</protein>
<keyword evidence="6" id="KW-0285">Flavoprotein</keyword>
<comment type="function">
    <text evidence="2 12">Long-chain fatty alcohol oxidase involved in the omega-oxidation pathway of lipid degradation.</text>
</comment>
<evidence type="ECO:0000259" key="16">
    <source>
        <dbReference type="Pfam" id="PF00732"/>
    </source>
</evidence>
<dbReference type="InterPro" id="IPR007867">
    <property type="entry name" value="GMC_OxRtase_C"/>
</dbReference>
<evidence type="ECO:0000256" key="1">
    <source>
        <dbReference type="ARBA" id="ARBA00000920"/>
    </source>
</evidence>
<reference evidence="19 20" key="1">
    <citation type="journal article" date="2024" name="Nat. Commun.">
        <title>Phylogenomics reveals the evolutionary origins of lichenization in chlorophyte algae.</title>
        <authorList>
            <person name="Puginier C."/>
            <person name="Libourel C."/>
            <person name="Otte J."/>
            <person name="Skaloud P."/>
            <person name="Haon M."/>
            <person name="Grisel S."/>
            <person name="Petersen M."/>
            <person name="Berrin J.G."/>
            <person name="Delaux P.M."/>
            <person name="Dal Grande F."/>
            <person name="Keller J."/>
        </authorList>
    </citation>
    <scope>NUCLEOTIDE SEQUENCE [LARGE SCALE GENOMIC DNA]</scope>
    <source>
        <strain evidence="19 20">SAG 2036</strain>
    </source>
</reference>
<keyword evidence="10 12" id="KW-0560">Oxidoreductase</keyword>
<feature type="domain" description="Glucose-methanol-choline oxidoreductase C-terminal" evidence="18">
    <location>
        <begin position="532"/>
        <end position="671"/>
    </location>
</feature>
<evidence type="ECO:0000256" key="9">
    <source>
        <dbReference type="ARBA" id="ARBA00022989"/>
    </source>
</evidence>
<evidence type="ECO:0000256" key="11">
    <source>
        <dbReference type="ARBA" id="ARBA00023136"/>
    </source>
</evidence>
<dbReference type="PANTHER" id="PTHR46056">
    <property type="entry name" value="LONG-CHAIN-ALCOHOL OXIDASE"/>
    <property type="match status" value="1"/>
</dbReference>
<dbReference type="SUPFAM" id="SSF51905">
    <property type="entry name" value="FAD/NAD(P)-binding domain"/>
    <property type="match status" value="1"/>
</dbReference>
<dbReference type="AlphaFoldDB" id="A0AAW1NG12"/>